<name>A0ABS6HCH4_9PROT</name>
<dbReference type="PANTHER" id="PTHR43163">
    <property type="entry name" value="DIPEPTIDE TRANSPORT SYSTEM PERMEASE PROTEIN DPPB-RELATED"/>
    <property type="match status" value="1"/>
</dbReference>
<evidence type="ECO:0000259" key="8">
    <source>
        <dbReference type="PROSITE" id="PS50928"/>
    </source>
</evidence>
<proteinExistence type="inferred from homology"/>
<comment type="caution">
    <text evidence="9">The sequence shown here is derived from an EMBL/GenBank/DDBJ whole genome shotgun (WGS) entry which is preliminary data.</text>
</comment>
<dbReference type="RefSeq" id="WP_216877380.1">
    <property type="nucleotide sequence ID" value="NZ_JAERQM010000005.1"/>
</dbReference>
<feature type="transmembrane region" description="Helical" evidence="7">
    <location>
        <begin position="281"/>
        <end position="307"/>
    </location>
</feature>
<dbReference type="Pfam" id="PF19300">
    <property type="entry name" value="BPD_transp_1_N"/>
    <property type="match status" value="1"/>
</dbReference>
<evidence type="ECO:0000256" key="6">
    <source>
        <dbReference type="ARBA" id="ARBA00023136"/>
    </source>
</evidence>
<evidence type="ECO:0000256" key="2">
    <source>
        <dbReference type="ARBA" id="ARBA00022448"/>
    </source>
</evidence>
<evidence type="ECO:0000256" key="4">
    <source>
        <dbReference type="ARBA" id="ARBA00022692"/>
    </source>
</evidence>
<feature type="transmembrane region" description="Helical" evidence="7">
    <location>
        <begin position="235"/>
        <end position="261"/>
    </location>
</feature>
<comment type="subcellular location">
    <subcellularLocation>
        <location evidence="1 7">Cell membrane</location>
        <topology evidence="1 7">Multi-pass membrane protein</topology>
    </subcellularLocation>
</comment>
<feature type="domain" description="ABC transmembrane type-1" evidence="8">
    <location>
        <begin position="95"/>
        <end position="304"/>
    </location>
</feature>
<keyword evidence="4 7" id="KW-0812">Transmembrane</keyword>
<evidence type="ECO:0000313" key="10">
    <source>
        <dbReference type="Proteomes" id="UP000689967"/>
    </source>
</evidence>
<keyword evidence="2 7" id="KW-0813">Transport</keyword>
<keyword evidence="3" id="KW-1003">Cell membrane</keyword>
<organism evidence="9 10">
    <name type="scientific">Falsiroseomonas oleicola</name>
    <dbReference type="NCBI Taxonomy" id="2801474"/>
    <lineage>
        <taxon>Bacteria</taxon>
        <taxon>Pseudomonadati</taxon>
        <taxon>Pseudomonadota</taxon>
        <taxon>Alphaproteobacteria</taxon>
        <taxon>Acetobacterales</taxon>
        <taxon>Roseomonadaceae</taxon>
        <taxon>Falsiroseomonas</taxon>
    </lineage>
</organism>
<feature type="transmembrane region" description="Helical" evidence="7">
    <location>
        <begin position="131"/>
        <end position="162"/>
    </location>
</feature>
<protein>
    <submittedName>
        <fullName evidence="9">ABC transporter permease</fullName>
    </submittedName>
</protein>
<dbReference type="CDD" id="cd06261">
    <property type="entry name" value="TM_PBP2"/>
    <property type="match status" value="1"/>
</dbReference>
<dbReference type="InterPro" id="IPR000515">
    <property type="entry name" value="MetI-like"/>
</dbReference>
<reference evidence="9 10" key="1">
    <citation type="submission" date="2021-01" db="EMBL/GenBank/DDBJ databases">
        <title>Roseomonas sp. nov, a bacterium isolated from an oil production mixture in Yumen Oilfield.</title>
        <authorList>
            <person name="Wu D."/>
        </authorList>
    </citation>
    <scope>NUCLEOTIDE SEQUENCE [LARGE SCALE GENOMIC DNA]</scope>
    <source>
        <strain evidence="9 10">ROY-5-3</strain>
    </source>
</reference>
<sequence length="313" mass="33537">MANFLLGRAATLALVLFGASVLIFLVVRALPGDPAIAMMTSNATPEEIQAMREAIGLHLPLWQQYFTWVGGAVTGDLGRSFMYSTGVAGLIAERFPVTLHVSLVALAIAMAIAIPAGVLSARYKGGPIDHLFRIVAMIGISMPVFWQGLLSILLFAVILGWLPPGGYQPLSAGIGLSTAHIILPAVALGTAYAATITRMLRSSMLDVLGREHIAVARAHGVPERTIIWTDAFRNALIPTLTAAGFSFGYLLAGAVLTEVIFNLPGMGRLLYESILSRDYPLVQGLVLLNVTLFVLINFGMDALYAILDPRIRR</sequence>
<dbReference type="Pfam" id="PF00528">
    <property type="entry name" value="BPD_transp_1"/>
    <property type="match status" value="1"/>
</dbReference>
<evidence type="ECO:0000313" key="9">
    <source>
        <dbReference type="EMBL" id="MBU8545363.1"/>
    </source>
</evidence>
<dbReference type="PANTHER" id="PTHR43163:SF6">
    <property type="entry name" value="DIPEPTIDE TRANSPORT SYSTEM PERMEASE PROTEIN DPPB-RELATED"/>
    <property type="match status" value="1"/>
</dbReference>
<evidence type="ECO:0000256" key="3">
    <source>
        <dbReference type="ARBA" id="ARBA00022475"/>
    </source>
</evidence>
<dbReference type="EMBL" id="JAERQM010000005">
    <property type="protein sequence ID" value="MBU8545363.1"/>
    <property type="molecule type" value="Genomic_DNA"/>
</dbReference>
<comment type="similarity">
    <text evidence="7">Belongs to the binding-protein-dependent transport system permease family.</text>
</comment>
<evidence type="ECO:0000256" key="7">
    <source>
        <dbReference type="RuleBase" id="RU363032"/>
    </source>
</evidence>
<gene>
    <name evidence="9" type="ORF">JJQ90_16695</name>
</gene>
<evidence type="ECO:0000256" key="1">
    <source>
        <dbReference type="ARBA" id="ARBA00004651"/>
    </source>
</evidence>
<dbReference type="PROSITE" id="PS50928">
    <property type="entry name" value="ABC_TM1"/>
    <property type="match status" value="1"/>
</dbReference>
<evidence type="ECO:0000256" key="5">
    <source>
        <dbReference type="ARBA" id="ARBA00022989"/>
    </source>
</evidence>
<keyword evidence="5 7" id="KW-1133">Transmembrane helix</keyword>
<dbReference type="InterPro" id="IPR045621">
    <property type="entry name" value="BPD_transp_1_N"/>
</dbReference>
<accession>A0ABS6HCH4</accession>
<keyword evidence="10" id="KW-1185">Reference proteome</keyword>
<feature type="transmembrane region" description="Helical" evidence="7">
    <location>
        <begin position="99"/>
        <end position="119"/>
    </location>
</feature>
<keyword evidence="6 7" id="KW-0472">Membrane</keyword>
<dbReference type="Proteomes" id="UP000689967">
    <property type="component" value="Unassembled WGS sequence"/>
</dbReference>
<feature type="transmembrane region" description="Helical" evidence="7">
    <location>
        <begin position="174"/>
        <end position="194"/>
    </location>
</feature>